<evidence type="ECO:0008006" key="6">
    <source>
        <dbReference type="Google" id="ProtNLM"/>
    </source>
</evidence>
<keyword evidence="1" id="KW-0732">Signal</keyword>
<evidence type="ECO:0000313" key="3">
    <source>
        <dbReference type="EMBL" id="KWX08235.1"/>
    </source>
</evidence>
<comment type="caution">
    <text evidence="3">The sequence shown here is derived from an EMBL/GenBank/DDBJ whole genome shotgun (WGS) entry which is preliminary data.</text>
</comment>
<dbReference type="PROSITE" id="PS51257">
    <property type="entry name" value="PROKAR_LIPOPROTEIN"/>
    <property type="match status" value="1"/>
</dbReference>
<gene>
    <name evidence="2" type="ORF">TH66_00600</name>
    <name evidence="3" type="ORF">TR74_15870</name>
</gene>
<evidence type="ECO:0000256" key="1">
    <source>
        <dbReference type="SAM" id="SignalP"/>
    </source>
</evidence>
<proteinExistence type="predicted"/>
<protein>
    <recommendedName>
        <fullName evidence="6">DUF4878 domain-containing protein</fullName>
    </recommendedName>
</protein>
<evidence type="ECO:0000313" key="5">
    <source>
        <dbReference type="Proteomes" id="UP000070659"/>
    </source>
</evidence>
<accession>A0A132NDM1</accession>
<name>A0A132NDM1_9ACTN</name>
<feature type="chain" id="PRO_5038211649" description="DUF4878 domain-containing protein" evidence="1">
    <location>
        <begin position="20"/>
        <end position="137"/>
    </location>
</feature>
<reference evidence="3 5" key="2">
    <citation type="submission" date="2015-02" db="EMBL/GenBank/DDBJ databases">
        <title>Physiological reanalysis, assessment of diazotrophy, and genome sequences of multiple isolates of Streptomyces thermoautotrophicus.</title>
        <authorList>
            <person name="MacKellar D.C."/>
            <person name="Lieber L."/>
            <person name="Norman J."/>
            <person name="Bolger A."/>
            <person name="Tobin C."/>
            <person name="Murray J.W."/>
            <person name="Prell J."/>
        </authorList>
    </citation>
    <scope>NUCLEOTIDE SEQUENCE [LARGE SCALE GENOMIC DNA]</scope>
    <source>
        <strain evidence="3 5">UBT1</strain>
    </source>
</reference>
<dbReference type="Proteomes" id="UP000070598">
    <property type="component" value="Unassembled WGS sequence"/>
</dbReference>
<sequence length="137" mass="14538">MFRGGRQAVTLAVCGLAVAACGGAPGEAKGEKGVRDAVTAFARALVDDDPKAACDQLTDNAKRNAMATFHADTCEKAMERLAASLHDSTRKQAEDVPIAQVKIDGGNASVVFATKFIGEQDFDLKRVDGRWLLDDID</sequence>
<reference evidence="4" key="1">
    <citation type="submission" date="2015-02" db="EMBL/GenBank/DDBJ databases">
        <title>Physiological reanalysis, assessment of diazotrophy, and genome sequences of multiple isolates of Streptomyces thermoautotrophicus.</title>
        <authorList>
            <person name="MacKellar D.C."/>
            <person name="Lieber L."/>
            <person name="Norman J."/>
            <person name="Bolger A."/>
            <person name="Tobin C."/>
            <person name="Murray J.W."/>
            <person name="Friesen M."/>
            <person name="Prell J."/>
        </authorList>
    </citation>
    <scope>NUCLEOTIDE SEQUENCE [LARGE SCALE GENOMIC DNA]</scope>
    <source>
        <strain evidence="4">UBT1</strain>
    </source>
</reference>
<dbReference type="AlphaFoldDB" id="A0A132NDM1"/>
<dbReference type="EMBL" id="JYIJ01000009">
    <property type="protein sequence ID" value="KWX05868.1"/>
    <property type="molecule type" value="Genomic_DNA"/>
</dbReference>
<feature type="signal peptide" evidence="1">
    <location>
        <begin position="1"/>
        <end position="19"/>
    </location>
</feature>
<dbReference type="PATRIC" id="fig|1469144.8.peg.1579"/>
<dbReference type="Proteomes" id="UP000070659">
    <property type="component" value="Unassembled WGS sequence"/>
</dbReference>
<dbReference type="EMBL" id="JYIK01000999">
    <property type="protein sequence ID" value="KWX08235.1"/>
    <property type="molecule type" value="Genomic_DNA"/>
</dbReference>
<evidence type="ECO:0000313" key="4">
    <source>
        <dbReference type="Proteomes" id="UP000070598"/>
    </source>
</evidence>
<organism evidence="3 4">
    <name type="scientific">Carbonactinospora thermoautotrophica</name>
    <dbReference type="NCBI Taxonomy" id="1469144"/>
    <lineage>
        <taxon>Bacteria</taxon>
        <taxon>Bacillati</taxon>
        <taxon>Actinomycetota</taxon>
        <taxon>Actinomycetes</taxon>
        <taxon>Kitasatosporales</taxon>
        <taxon>Carbonactinosporaceae</taxon>
        <taxon>Carbonactinospora</taxon>
    </lineage>
</organism>
<evidence type="ECO:0000313" key="2">
    <source>
        <dbReference type="EMBL" id="KWX05868.1"/>
    </source>
</evidence>